<evidence type="ECO:0000313" key="8">
    <source>
        <dbReference type="Proteomes" id="UP001216638"/>
    </source>
</evidence>
<evidence type="ECO:0000256" key="4">
    <source>
        <dbReference type="ARBA" id="ARBA00023136"/>
    </source>
</evidence>
<organism evidence="7 8">
    <name type="scientific">Malassezia brasiliensis</name>
    <dbReference type="NCBI Taxonomy" id="1821822"/>
    <lineage>
        <taxon>Eukaryota</taxon>
        <taxon>Fungi</taxon>
        <taxon>Dikarya</taxon>
        <taxon>Basidiomycota</taxon>
        <taxon>Ustilaginomycotina</taxon>
        <taxon>Malasseziomycetes</taxon>
        <taxon>Malasseziales</taxon>
        <taxon>Malasseziaceae</taxon>
        <taxon>Malassezia</taxon>
    </lineage>
</organism>
<dbReference type="Proteomes" id="UP001216638">
    <property type="component" value="Chromosome 1"/>
</dbReference>
<name>A0AAF0DRK2_9BASI</name>
<evidence type="ECO:0000256" key="6">
    <source>
        <dbReference type="SAM" id="Phobius"/>
    </source>
</evidence>
<keyword evidence="4 6" id="KW-0472">Membrane</keyword>
<feature type="transmembrane region" description="Helical" evidence="6">
    <location>
        <begin position="210"/>
        <end position="229"/>
    </location>
</feature>
<feature type="transmembrane region" description="Helical" evidence="6">
    <location>
        <begin position="81"/>
        <end position="102"/>
    </location>
</feature>
<evidence type="ECO:0000256" key="5">
    <source>
        <dbReference type="SAM" id="MobiDB-lite"/>
    </source>
</evidence>
<feature type="transmembrane region" description="Helical" evidence="6">
    <location>
        <begin position="12"/>
        <end position="30"/>
    </location>
</feature>
<dbReference type="SUPFAM" id="SSF103481">
    <property type="entry name" value="Multidrug resistance efflux transporter EmrE"/>
    <property type="match status" value="1"/>
</dbReference>
<proteinExistence type="predicted"/>
<dbReference type="GO" id="GO:0016020">
    <property type="term" value="C:membrane"/>
    <property type="evidence" value="ECO:0007669"/>
    <property type="project" value="UniProtKB-SubCell"/>
</dbReference>
<reference evidence="7" key="1">
    <citation type="submission" date="2023-03" db="EMBL/GenBank/DDBJ databases">
        <title>Mating type loci evolution in Malassezia.</title>
        <authorList>
            <person name="Coelho M.A."/>
        </authorList>
    </citation>
    <scope>NUCLEOTIDE SEQUENCE</scope>
    <source>
        <strain evidence="7">CBS 14135</strain>
    </source>
</reference>
<keyword evidence="8" id="KW-1185">Reference proteome</keyword>
<dbReference type="AlphaFoldDB" id="A0AAF0DRK2"/>
<dbReference type="InterPro" id="IPR037185">
    <property type="entry name" value="EmrE-like"/>
</dbReference>
<feature type="transmembrane region" description="Helical" evidence="6">
    <location>
        <begin position="109"/>
        <end position="128"/>
    </location>
</feature>
<dbReference type="PANTHER" id="PTHR12570:SF85">
    <property type="entry name" value="DUF803 DOMAIN MEMBRANE PROTEIN (AFU_ORTHOLOGUE AFUA_1G15880)"/>
    <property type="match status" value="1"/>
</dbReference>
<dbReference type="EMBL" id="CP119951">
    <property type="protein sequence ID" value="WFC94738.1"/>
    <property type="molecule type" value="Genomic_DNA"/>
</dbReference>
<feature type="region of interest" description="Disordered" evidence="5">
    <location>
        <begin position="342"/>
        <end position="367"/>
    </location>
</feature>
<sequence length="367" mass="40224">MSDTLSQDKWIGLMLAISSSAAIGTSFIITKKGLIDASEHSAGSASEQLSYLQNPIWWAGMATMVVGEVANFIAYTFAPPILVTPLGALSVLIGALLASFVLKERLGQLGKIGCALCLIGTVVIVVNAPEDRDIQTVEEILAYAMNFPFLLYCVFVAVFSTVMIWKVVPTYGRRTPLVYLSICSLVGSISVMSVKAFGVALKLTFNGKNQLTHISTYLFGLVVVLCILVQMNYFNRALDQFDTNVVNPIYYVMFTTSTIFASVLLFQGFNTGGAAAVSLLGGFFTTFLGVYLLNINKGAESTPQRASFAHDRGRSFSAHHRPSQERLRDSFELASHLESRDQDPFVLEHDEHDTQRLPRFHDIPPPS</sequence>
<evidence type="ECO:0000256" key="3">
    <source>
        <dbReference type="ARBA" id="ARBA00022989"/>
    </source>
</evidence>
<feature type="transmembrane region" description="Helical" evidence="6">
    <location>
        <begin position="56"/>
        <end position="75"/>
    </location>
</feature>
<dbReference type="InterPro" id="IPR008521">
    <property type="entry name" value="Mg_trans_NIPA"/>
</dbReference>
<evidence type="ECO:0000256" key="2">
    <source>
        <dbReference type="ARBA" id="ARBA00022692"/>
    </source>
</evidence>
<keyword evidence="3 6" id="KW-1133">Transmembrane helix</keyword>
<dbReference type="GO" id="GO:0015095">
    <property type="term" value="F:magnesium ion transmembrane transporter activity"/>
    <property type="evidence" value="ECO:0007669"/>
    <property type="project" value="InterPro"/>
</dbReference>
<keyword evidence="2 6" id="KW-0812">Transmembrane</keyword>
<gene>
    <name evidence="7" type="ORF">MBRA1_001372</name>
</gene>
<evidence type="ECO:0008006" key="9">
    <source>
        <dbReference type="Google" id="ProtNLM"/>
    </source>
</evidence>
<feature type="transmembrane region" description="Helical" evidence="6">
    <location>
        <begin position="140"/>
        <end position="165"/>
    </location>
</feature>
<accession>A0AAF0DRK2</accession>
<protein>
    <recommendedName>
        <fullName evidence="9">Magnesium transporter</fullName>
    </recommendedName>
</protein>
<feature type="transmembrane region" description="Helical" evidence="6">
    <location>
        <begin position="177"/>
        <end position="198"/>
    </location>
</feature>
<feature type="transmembrane region" description="Helical" evidence="6">
    <location>
        <begin position="249"/>
        <end position="269"/>
    </location>
</feature>
<comment type="subcellular location">
    <subcellularLocation>
        <location evidence="1">Membrane</location>
        <topology evidence="1">Multi-pass membrane protein</topology>
    </subcellularLocation>
</comment>
<evidence type="ECO:0000256" key="1">
    <source>
        <dbReference type="ARBA" id="ARBA00004141"/>
    </source>
</evidence>
<feature type="transmembrane region" description="Helical" evidence="6">
    <location>
        <begin position="275"/>
        <end position="295"/>
    </location>
</feature>
<evidence type="ECO:0000313" key="7">
    <source>
        <dbReference type="EMBL" id="WFC94738.1"/>
    </source>
</evidence>
<dbReference type="PANTHER" id="PTHR12570">
    <property type="match status" value="1"/>
</dbReference>
<dbReference type="Pfam" id="PF05653">
    <property type="entry name" value="Mg_trans_NIPA"/>
    <property type="match status" value="1"/>
</dbReference>